<evidence type="ECO:0000313" key="1">
    <source>
        <dbReference type="EMBL" id="MFC4424880.1"/>
    </source>
</evidence>
<gene>
    <name evidence="1" type="ORF">ACFOZ9_01565</name>
</gene>
<dbReference type="EMBL" id="JBHSEH010000004">
    <property type="protein sequence ID" value="MFC4424880.1"/>
    <property type="molecule type" value="Genomic_DNA"/>
</dbReference>
<protein>
    <submittedName>
        <fullName evidence="1">Uncharacterized protein</fullName>
    </submittedName>
</protein>
<sequence>MFLLDEGTYAALPAPLRTALLQEQETYGRGLVERVENWQAQLSELGDPITDVDSALFVWWPSLWRRFSEVTRQTVLLTFVTADRLPHRGSELTPSHWAHIRQTLPGVEPLAGTFAPQSGPNCLSTVLAAFGVSSATDVWLHGGPFERWLRAMTVVSDAVDVLGTILVWRDAAGQVQHAAVALGAGWLFHKEAQTWWAPWQIVALPDALERWDEPGWHVSTHVLRR</sequence>
<dbReference type="Proteomes" id="UP001595998">
    <property type="component" value="Unassembled WGS sequence"/>
</dbReference>
<keyword evidence="2" id="KW-1185">Reference proteome</keyword>
<dbReference type="RefSeq" id="WP_380035552.1">
    <property type="nucleotide sequence ID" value="NZ_JBHSEH010000004.1"/>
</dbReference>
<name>A0ABV8XKS6_9DEIO</name>
<accession>A0ABV8XKS6</accession>
<proteinExistence type="predicted"/>
<organism evidence="1 2">
    <name type="scientific">Deinococcus navajonensis</name>
    <dbReference type="NCBI Taxonomy" id="309884"/>
    <lineage>
        <taxon>Bacteria</taxon>
        <taxon>Thermotogati</taxon>
        <taxon>Deinococcota</taxon>
        <taxon>Deinococci</taxon>
        <taxon>Deinococcales</taxon>
        <taxon>Deinococcaceae</taxon>
        <taxon>Deinococcus</taxon>
    </lineage>
</organism>
<reference evidence="2" key="1">
    <citation type="journal article" date="2019" name="Int. J. Syst. Evol. Microbiol.">
        <title>The Global Catalogue of Microorganisms (GCM) 10K type strain sequencing project: providing services to taxonomists for standard genome sequencing and annotation.</title>
        <authorList>
            <consortium name="The Broad Institute Genomics Platform"/>
            <consortium name="The Broad Institute Genome Sequencing Center for Infectious Disease"/>
            <person name="Wu L."/>
            <person name="Ma J."/>
        </authorList>
    </citation>
    <scope>NUCLEOTIDE SEQUENCE [LARGE SCALE GENOMIC DNA]</scope>
    <source>
        <strain evidence="2">CCUG 56029</strain>
    </source>
</reference>
<comment type="caution">
    <text evidence="1">The sequence shown here is derived from an EMBL/GenBank/DDBJ whole genome shotgun (WGS) entry which is preliminary data.</text>
</comment>
<evidence type="ECO:0000313" key="2">
    <source>
        <dbReference type="Proteomes" id="UP001595998"/>
    </source>
</evidence>